<dbReference type="EMBL" id="JASCZI010151773">
    <property type="protein sequence ID" value="MED6174393.1"/>
    <property type="molecule type" value="Genomic_DNA"/>
</dbReference>
<comment type="similarity">
    <text evidence="2">Belongs to the RLP family.</text>
</comment>
<evidence type="ECO:0000256" key="3">
    <source>
        <dbReference type="ARBA" id="ARBA00022475"/>
    </source>
</evidence>
<keyword evidence="12" id="KW-1185">Reference proteome</keyword>
<proteinExistence type="inferred from homology"/>
<reference evidence="11 12" key="1">
    <citation type="journal article" date="2023" name="Plants (Basel)">
        <title>Bridging the Gap: Combining Genomics and Transcriptomics Approaches to Understand Stylosanthes scabra, an Orphan Legume from the Brazilian Caatinga.</title>
        <authorList>
            <person name="Ferreira-Neto J.R.C."/>
            <person name="da Silva M.D."/>
            <person name="Binneck E."/>
            <person name="de Melo N.F."/>
            <person name="da Silva R.H."/>
            <person name="de Melo A.L.T.M."/>
            <person name="Pandolfi V."/>
            <person name="Bustamante F.O."/>
            <person name="Brasileiro-Vidal A.C."/>
            <person name="Benko-Iseppon A.M."/>
        </authorList>
    </citation>
    <scope>NUCLEOTIDE SEQUENCE [LARGE SCALE GENOMIC DNA]</scope>
    <source>
        <tissue evidence="11">Leaves</tissue>
    </source>
</reference>
<dbReference type="PANTHER" id="PTHR27004">
    <property type="entry name" value="RECEPTOR-LIKE PROTEIN 12 ISOFORM X1"/>
    <property type="match status" value="1"/>
</dbReference>
<accession>A0ABU6VR98</accession>
<evidence type="ECO:0000256" key="9">
    <source>
        <dbReference type="ARBA" id="ARBA00023170"/>
    </source>
</evidence>
<evidence type="ECO:0000256" key="7">
    <source>
        <dbReference type="ARBA" id="ARBA00022989"/>
    </source>
</evidence>
<evidence type="ECO:0000256" key="1">
    <source>
        <dbReference type="ARBA" id="ARBA00004251"/>
    </source>
</evidence>
<evidence type="ECO:0000256" key="4">
    <source>
        <dbReference type="ARBA" id="ARBA00022614"/>
    </source>
</evidence>
<evidence type="ECO:0000313" key="12">
    <source>
        <dbReference type="Proteomes" id="UP001341840"/>
    </source>
</evidence>
<keyword evidence="9" id="KW-0675">Receptor</keyword>
<comment type="subcellular location">
    <subcellularLocation>
        <location evidence="1">Cell membrane</location>
        <topology evidence="1">Single-pass type I membrane protein</topology>
    </subcellularLocation>
</comment>
<comment type="caution">
    <text evidence="11">The sequence shown here is derived from an EMBL/GenBank/DDBJ whole genome shotgun (WGS) entry which is preliminary data.</text>
</comment>
<keyword evidence="4" id="KW-0433">Leucine-rich repeat</keyword>
<dbReference type="SUPFAM" id="SSF52058">
    <property type="entry name" value="L domain-like"/>
    <property type="match status" value="1"/>
</dbReference>
<organism evidence="11 12">
    <name type="scientific">Stylosanthes scabra</name>
    <dbReference type="NCBI Taxonomy" id="79078"/>
    <lineage>
        <taxon>Eukaryota</taxon>
        <taxon>Viridiplantae</taxon>
        <taxon>Streptophyta</taxon>
        <taxon>Embryophyta</taxon>
        <taxon>Tracheophyta</taxon>
        <taxon>Spermatophyta</taxon>
        <taxon>Magnoliopsida</taxon>
        <taxon>eudicotyledons</taxon>
        <taxon>Gunneridae</taxon>
        <taxon>Pentapetalae</taxon>
        <taxon>rosids</taxon>
        <taxon>fabids</taxon>
        <taxon>Fabales</taxon>
        <taxon>Fabaceae</taxon>
        <taxon>Papilionoideae</taxon>
        <taxon>50 kb inversion clade</taxon>
        <taxon>dalbergioids sensu lato</taxon>
        <taxon>Dalbergieae</taxon>
        <taxon>Pterocarpus clade</taxon>
        <taxon>Stylosanthes</taxon>
    </lineage>
</organism>
<evidence type="ECO:0000256" key="6">
    <source>
        <dbReference type="ARBA" id="ARBA00022737"/>
    </source>
</evidence>
<keyword evidence="8" id="KW-0472">Membrane</keyword>
<evidence type="ECO:0000256" key="10">
    <source>
        <dbReference type="ARBA" id="ARBA00023180"/>
    </source>
</evidence>
<evidence type="ECO:0000256" key="5">
    <source>
        <dbReference type="ARBA" id="ARBA00022692"/>
    </source>
</evidence>
<evidence type="ECO:0000256" key="2">
    <source>
        <dbReference type="ARBA" id="ARBA00009592"/>
    </source>
</evidence>
<dbReference type="Pfam" id="PF13855">
    <property type="entry name" value="LRR_8"/>
    <property type="match status" value="1"/>
</dbReference>
<keyword evidence="10" id="KW-0325">Glycoprotein</keyword>
<keyword evidence="5" id="KW-0812">Transmembrane</keyword>
<dbReference type="PRINTS" id="PR00019">
    <property type="entry name" value="LEURICHRPT"/>
</dbReference>
<dbReference type="Proteomes" id="UP001341840">
    <property type="component" value="Unassembled WGS sequence"/>
</dbReference>
<gene>
    <name evidence="11" type="primary">9DC3_2</name>
    <name evidence="11" type="ORF">PIB30_068602</name>
</gene>
<dbReference type="Gene3D" id="3.80.10.10">
    <property type="entry name" value="Ribonuclease Inhibitor"/>
    <property type="match status" value="1"/>
</dbReference>
<keyword evidence="6" id="KW-0677">Repeat</keyword>
<dbReference type="Pfam" id="PF00560">
    <property type="entry name" value="LRR_1"/>
    <property type="match status" value="1"/>
</dbReference>
<keyword evidence="7" id="KW-1133">Transmembrane helix</keyword>
<protein>
    <submittedName>
        <fullName evidence="11">Receptor-like protein 9dc3</fullName>
    </submittedName>
</protein>
<dbReference type="InterPro" id="IPR032675">
    <property type="entry name" value="LRR_dom_sf"/>
</dbReference>
<sequence>MKIVVGAQVPRSFYYIHSLYSFMIHNLYLEYDDSVTATIKGLTTNFEKIPKVLVSIDLSSNRFEGEIPDDFGELLALIGLNLSHNNLNGPIPRSLENLKNLESLDLSSNMLVGEIPTELTNLNTLEVLNLSSNHLEGSIPRGKQFDTFSNDSYEANKGLCGFPLSIQCNNNVPQQQSHLQRLKQVWIWLETSGNRLCMWNGAWNWIGMVCFLDWKA</sequence>
<name>A0ABU6VR98_9FABA</name>
<dbReference type="InterPro" id="IPR001611">
    <property type="entry name" value="Leu-rich_rpt"/>
</dbReference>
<evidence type="ECO:0000256" key="8">
    <source>
        <dbReference type="ARBA" id="ARBA00023136"/>
    </source>
</evidence>
<dbReference type="PANTHER" id="PTHR27004:SF428">
    <property type="entry name" value="OS01G0160600 PROTEIN"/>
    <property type="match status" value="1"/>
</dbReference>
<keyword evidence="3" id="KW-1003">Cell membrane</keyword>
<evidence type="ECO:0000313" key="11">
    <source>
        <dbReference type="EMBL" id="MED6174393.1"/>
    </source>
</evidence>